<evidence type="ECO:0000313" key="1">
    <source>
        <dbReference type="EMBL" id="NNF06398.1"/>
    </source>
</evidence>
<proteinExistence type="predicted"/>
<dbReference type="Proteomes" id="UP000547674">
    <property type="component" value="Unassembled WGS sequence"/>
</dbReference>
<dbReference type="Gene3D" id="3.20.20.410">
    <property type="entry name" value="Protein of unknown function UPF0759"/>
    <property type="match status" value="1"/>
</dbReference>
<dbReference type="InterPro" id="IPR036520">
    <property type="entry name" value="UPF0759_sf"/>
</dbReference>
<reference evidence="1 2" key="1">
    <citation type="submission" date="2020-03" db="EMBL/GenBank/DDBJ databases">
        <title>Metabolic flexibility allows generalist bacteria to become dominant in a frequently disturbed ecosystem.</title>
        <authorList>
            <person name="Chen Y.-J."/>
            <person name="Leung P.M."/>
            <person name="Bay S.K."/>
            <person name="Hugenholtz P."/>
            <person name="Kessler A.J."/>
            <person name="Shelley G."/>
            <person name="Waite D.W."/>
            <person name="Cook P.L."/>
            <person name="Greening C."/>
        </authorList>
    </citation>
    <scope>NUCLEOTIDE SEQUENCE [LARGE SCALE GENOMIC DNA]</scope>
    <source>
        <strain evidence="1">SS_bin_28</strain>
    </source>
</reference>
<dbReference type="SUPFAM" id="SSF117396">
    <property type="entry name" value="TM1631-like"/>
    <property type="match status" value="1"/>
</dbReference>
<dbReference type="InterPro" id="IPR002763">
    <property type="entry name" value="DUF72"/>
</dbReference>
<comment type="caution">
    <text evidence="1">The sequence shown here is derived from an EMBL/GenBank/DDBJ whole genome shotgun (WGS) entry which is preliminary data.</text>
</comment>
<accession>A0A7Y2H271</accession>
<gene>
    <name evidence="1" type="ORF">HKN21_06530</name>
</gene>
<protein>
    <submittedName>
        <fullName evidence="1">DUF72 domain-containing protein</fullName>
    </submittedName>
</protein>
<dbReference type="AlphaFoldDB" id="A0A7Y2H271"/>
<dbReference type="Pfam" id="PF01904">
    <property type="entry name" value="DUF72"/>
    <property type="match status" value="1"/>
</dbReference>
<dbReference type="PANTHER" id="PTHR30348">
    <property type="entry name" value="UNCHARACTERIZED PROTEIN YECE"/>
    <property type="match status" value="1"/>
</dbReference>
<evidence type="ECO:0000313" key="2">
    <source>
        <dbReference type="Proteomes" id="UP000547674"/>
    </source>
</evidence>
<name>A0A7Y2H271_UNCEI</name>
<sequence>MDFGRLPDISGVNFALPENGLQNLGSGKLNDSPRICIGTPRWADPGFTGKIYPPRAGQANFLKHYTKSFQTVELNATYYAVNPSWIAKWCAQVDPEFLFCPKFPQHISHDMRLRGTLLEERAFKDALGGFGSKLGATWVLLPSDFGPEELPALRQFLERWGGVFPLAVELRHPGWFKEEWSKRVSELFLETQTSWVITDVAGRRDVLHMNLPTSWFILRFVGNRHHPTDFTRIDAWVDRLVSWFQKGLSQAFLFLHQPEEHLNVEIAEHLCRRLKKEGYEPRLPKRVVSQETLF</sequence>
<dbReference type="PANTHER" id="PTHR30348:SF9">
    <property type="entry name" value="UPF0759 PROTEIN YECE"/>
    <property type="match status" value="1"/>
</dbReference>
<organism evidence="1 2">
    <name type="scientific">Eiseniibacteriota bacterium</name>
    <dbReference type="NCBI Taxonomy" id="2212470"/>
    <lineage>
        <taxon>Bacteria</taxon>
        <taxon>Candidatus Eiseniibacteriota</taxon>
    </lineage>
</organism>
<dbReference type="EMBL" id="JABDJR010000246">
    <property type="protein sequence ID" value="NNF06398.1"/>
    <property type="molecule type" value="Genomic_DNA"/>
</dbReference>